<feature type="compositionally biased region" description="Polar residues" evidence="1">
    <location>
        <begin position="176"/>
        <end position="188"/>
    </location>
</feature>
<keyword evidence="4" id="KW-1185">Reference proteome</keyword>
<protein>
    <recommendedName>
        <fullName evidence="2">Myb/SANT-like domain-containing protein</fullName>
    </recommendedName>
</protein>
<evidence type="ECO:0000256" key="1">
    <source>
        <dbReference type="SAM" id="MobiDB-lite"/>
    </source>
</evidence>
<accession>A0A811SLV8</accession>
<dbReference type="OrthoDB" id="666625at2759"/>
<dbReference type="PANTHER" id="PTHR47127">
    <property type="entry name" value="10A19I.15"/>
    <property type="match status" value="1"/>
</dbReference>
<dbReference type="EMBL" id="CAJGYO010000456">
    <property type="protein sequence ID" value="CAD6342324.1"/>
    <property type="molecule type" value="Genomic_DNA"/>
</dbReference>
<dbReference type="Proteomes" id="UP000604825">
    <property type="component" value="Unassembled WGS sequence"/>
</dbReference>
<evidence type="ECO:0000313" key="3">
    <source>
        <dbReference type="EMBL" id="CAD6342324.1"/>
    </source>
</evidence>
<dbReference type="InterPro" id="IPR024752">
    <property type="entry name" value="Myb/SANT-like_dom"/>
</dbReference>
<evidence type="ECO:0000313" key="4">
    <source>
        <dbReference type="Proteomes" id="UP000604825"/>
    </source>
</evidence>
<dbReference type="AlphaFoldDB" id="A0A811SLV8"/>
<comment type="caution">
    <text evidence="3">The sequence shown here is derived from an EMBL/GenBank/DDBJ whole genome shotgun (WGS) entry which is preliminary data.</text>
</comment>
<reference evidence="3" key="1">
    <citation type="submission" date="2020-10" db="EMBL/GenBank/DDBJ databases">
        <authorList>
            <person name="Han B."/>
            <person name="Lu T."/>
            <person name="Zhao Q."/>
            <person name="Huang X."/>
            <person name="Zhao Y."/>
        </authorList>
    </citation>
    <scope>NUCLEOTIDE SEQUENCE</scope>
</reference>
<feature type="compositionally biased region" description="Acidic residues" evidence="1">
    <location>
        <begin position="157"/>
        <end position="167"/>
    </location>
</feature>
<sequence length="287" mass="31767">MEEVAEGRGGTNGHATWTSAMSALMLSHLNDLVADGLKTSKGFKKHLFNGCARAINEKFTTRFTGEQVKNHLKTWQKRYAKINRLKKLSGALFDEENCMITLDEEHYNGHVHDHKADAEFLNKPLLHYKEMEAIFGNTMATENFAKDSSAPLGREGDEVESQEEGDEVNGHGPSDGPSTQGATSSASRPSKKAKVAEMEEDGLVAAFKSVGENLAAAIKLVAKPDNELPDDLFDILNQLPGFNSAHISFYYAHLVANPHIGRAFYKLPFEHKLNWVTMFIAEKFPGM</sequence>
<evidence type="ECO:0000259" key="2">
    <source>
        <dbReference type="Pfam" id="PF12776"/>
    </source>
</evidence>
<feature type="region of interest" description="Disordered" evidence="1">
    <location>
        <begin position="147"/>
        <end position="195"/>
    </location>
</feature>
<proteinExistence type="predicted"/>
<name>A0A811SLV8_9POAL</name>
<gene>
    <name evidence="3" type="ORF">NCGR_LOCUS66422</name>
</gene>
<feature type="domain" description="Myb/SANT-like" evidence="2">
    <location>
        <begin position="16"/>
        <end position="106"/>
    </location>
</feature>
<organism evidence="3 4">
    <name type="scientific">Miscanthus lutarioriparius</name>
    <dbReference type="NCBI Taxonomy" id="422564"/>
    <lineage>
        <taxon>Eukaryota</taxon>
        <taxon>Viridiplantae</taxon>
        <taxon>Streptophyta</taxon>
        <taxon>Embryophyta</taxon>
        <taxon>Tracheophyta</taxon>
        <taxon>Spermatophyta</taxon>
        <taxon>Magnoliopsida</taxon>
        <taxon>Liliopsida</taxon>
        <taxon>Poales</taxon>
        <taxon>Poaceae</taxon>
        <taxon>PACMAD clade</taxon>
        <taxon>Panicoideae</taxon>
        <taxon>Andropogonodae</taxon>
        <taxon>Andropogoneae</taxon>
        <taxon>Saccharinae</taxon>
        <taxon>Miscanthus</taxon>
    </lineage>
</organism>
<dbReference type="Pfam" id="PF12776">
    <property type="entry name" value="Myb_DNA-bind_3"/>
    <property type="match status" value="1"/>
</dbReference>